<comment type="caution">
    <text evidence="2">The sequence shown here is derived from an EMBL/GenBank/DDBJ whole genome shotgun (WGS) entry which is preliminary data.</text>
</comment>
<feature type="non-terminal residue" evidence="2">
    <location>
        <position position="222"/>
    </location>
</feature>
<sequence>MPDYFTHITGAELIFEKLDAEQRKIISRDKTLYLLGAQGGDIFFFYGLDYRHNAGRMLHRMDAKELFEKLLNGNRAYCAGWATHYALDCTIHPFVYAYENTHRGVFLHQKYERDFGLYVSRKTQMRRIILPKEKLMECTLAVCDSIRNVLPYVTPAGTAACLKRHFIYTRRQFRTKKQEYTLNCNYGETYKAFERSLELGAKAAECVLDGRIDAEIFSKSFL</sequence>
<name>A0A9D1SIV0_9FIRM</name>
<evidence type="ECO:0000259" key="1">
    <source>
        <dbReference type="Pfam" id="PF00882"/>
    </source>
</evidence>
<evidence type="ECO:0000313" key="2">
    <source>
        <dbReference type="EMBL" id="HIU62089.1"/>
    </source>
</evidence>
<reference evidence="2" key="1">
    <citation type="submission" date="2020-10" db="EMBL/GenBank/DDBJ databases">
        <authorList>
            <person name="Gilroy R."/>
        </authorList>
    </citation>
    <scope>NUCLEOTIDE SEQUENCE</scope>
    <source>
        <strain evidence="2">CHK195-12923</strain>
    </source>
</reference>
<evidence type="ECO:0000313" key="3">
    <source>
        <dbReference type="Proteomes" id="UP000824110"/>
    </source>
</evidence>
<dbReference type="Proteomes" id="UP000824110">
    <property type="component" value="Unassembled WGS sequence"/>
</dbReference>
<reference evidence="2" key="2">
    <citation type="journal article" date="2021" name="PeerJ">
        <title>Extensive microbial diversity within the chicken gut microbiome revealed by metagenomics and culture.</title>
        <authorList>
            <person name="Gilroy R."/>
            <person name="Ravi A."/>
            <person name="Getino M."/>
            <person name="Pursley I."/>
            <person name="Horton D.L."/>
            <person name="Alikhan N.F."/>
            <person name="Baker D."/>
            <person name="Gharbi K."/>
            <person name="Hall N."/>
            <person name="Watson M."/>
            <person name="Adriaenssens E.M."/>
            <person name="Foster-Nyarko E."/>
            <person name="Jarju S."/>
            <person name="Secka A."/>
            <person name="Antonio M."/>
            <person name="Oren A."/>
            <person name="Chaudhuri R.R."/>
            <person name="La Ragione R."/>
            <person name="Hildebrand F."/>
            <person name="Pallen M.J."/>
        </authorList>
    </citation>
    <scope>NUCLEOTIDE SEQUENCE</scope>
    <source>
        <strain evidence="2">CHK195-12923</strain>
    </source>
</reference>
<dbReference type="EMBL" id="DVNE01000059">
    <property type="protein sequence ID" value="HIU62089.1"/>
    <property type="molecule type" value="Genomic_DNA"/>
</dbReference>
<feature type="domain" description="Phospholipase C/D" evidence="1">
    <location>
        <begin position="6"/>
        <end position="143"/>
    </location>
</feature>
<accession>A0A9D1SIV0</accession>
<dbReference type="InterPro" id="IPR029002">
    <property type="entry name" value="PLPC/GPLD1"/>
</dbReference>
<protein>
    <recommendedName>
        <fullName evidence="1">Phospholipase C/D domain-containing protein</fullName>
    </recommendedName>
</protein>
<proteinExistence type="predicted"/>
<dbReference type="Pfam" id="PF00882">
    <property type="entry name" value="Zn_dep_PLPC"/>
    <property type="match status" value="1"/>
</dbReference>
<gene>
    <name evidence="2" type="ORF">IAB69_05540</name>
</gene>
<dbReference type="AlphaFoldDB" id="A0A9D1SIV0"/>
<organism evidence="2 3">
    <name type="scientific">Candidatus Coproplasma excrementigallinarum</name>
    <dbReference type="NCBI Taxonomy" id="2840747"/>
    <lineage>
        <taxon>Bacteria</taxon>
        <taxon>Bacillati</taxon>
        <taxon>Bacillota</taxon>
        <taxon>Clostridia</taxon>
        <taxon>Eubacteriales</taxon>
        <taxon>Candidatus Coproplasma</taxon>
    </lineage>
</organism>